<dbReference type="InterPro" id="IPR021341">
    <property type="entry name" value="DUF2958"/>
</dbReference>
<keyword evidence="2" id="KW-1185">Reference proteome</keyword>
<gene>
    <name evidence="1" type="ORF">H6G83_25300</name>
</gene>
<dbReference type="Pfam" id="PF11171">
    <property type="entry name" value="DUF2958"/>
    <property type="match status" value="1"/>
</dbReference>
<sequence length="112" mass="13106">MQSTRLLTPEIIDQLPELYSQEKVTDPLVHIKFFAPESSWSWYVIEYDKEDEDTLFGLVNGFEEELGYFSLSELEEYRSPLGLGVERDLSFVPTRLSDLRRQLSQLRKNANT</sequence>
<comment type="caution">
    <text evidence="1">The sequence shown here is derived from an EMBL/GenBank/DDBJ whole genome shotgun (WGS) entry which is preliminary data.</text>
</comment>
<evidence type="ECO:0000313" key="1">
    <source>
        <dbReference type="EMBL" id="MBD2503882.1"/>
    </source>
</evidence>
<name>A0ABR8D9K9_9NOST</name>
<reference evidence="1 2" key="1">
    <citation type="journal article" date="2020" name="ISME J.">
        <title>Comparative genomics reveals insights into cyanobacterial evolution and habitat adaptation.</title>
        <authorList>
            <person name="Chen M.Y."/>
            <person name="Teng W.K."/>
            <person name="Zhao L."/>
            <person name="Hu C.X."/>
            <person name="Zhou Y.K."/>
            <person name="Han B.P."/>
            <person name="Song L.R."/>
            <person name="Shu W.S."/>
        </authorList>
    </citation>
    <scope>NUCLEOTIDE SEQUENCE [LARGE SCALE GENOMIC DNA]</scope>
    <source>
        <strain evidence="1 2">FACHB-119</strain>
    </source>
</reference>
<protein>
    <submittedName>
        <fullName evidence="1">DUF2958 domain-containing protein</fullName>
    </submittedName>
</protein>
<dbReference type="EMBL" id="JACJSG010000042">
    <property type="protein sequence ID" value="MBD2503882.1"/>
    <property type="molecule type" value="Genomic_DNA"/>
</dbReference>
<proteinExistence type="predicted"/>
<accession>A0ABR8D9K9</accession>
<organism evidence="1 2">
    <name type="scientific">Anabaena azotica FACHB-119</name>
    <dbReference type="NCBI Taxonomy" id="947527"/>
    <lineage>
        <taxon>Bacteria</taxon>
        <taxon>Bacillati</taxon>
        <taxon>Cyanobacteriota</taxon>
        <taxon>Cyanophyceae</taxon>
        <taxon>Nostocales</taxon>
        <taxon>Nostocaceae</taxon>
        <taxon>Anabaena</taxon>
        <taxon>Anabaena azotica</taxon>
    </lineage>
</organism>
<dbReference type="Proteomes" id="UP000661112">
    <property type="component" value="Unassembled WGS sequence"/>
</dbReference>
<evidence type="ECO:0000313" key="2">
    <source>
        <dbReference type="Proteomes" id="UP000661112"/>
    </source>
</evidence>